<accession>A0A1E5QR57</accession>
<dbReference type="EMBL" id="MJGC01000010">
    <property type="protein sequence ID" value="OEJ77148.1"/>
    <property type="molecule type" value="Genomic_DNA"/>
</dbReference>
<name>A0A1E5QR57_9CYAN</name>
<sequence>MTDSSSLNSGDRPSLDILNLADCDRALFRWMARQKQVKLAEIVAHLNQEEAEVKRRLDSLIQQGFIQVEGEPEDLCYRTQQAPKAKSRLSSNIWQQLDE</sequence>
<dbReference type="RefSeq" id="WP_069965144.1">
    <property type="nucleotide sequence ID" value="NZ_CM124774.1"/>
</dbReference>
<dbReference type="SUPFAM" id="SSF46785">
    <property type="entry name" value="Winged helix' DNA-binding domain"/>
    <property type="match status" value="1"/>
</dbReference>
<evidence type="ECO:0000313" key="1">
    <source>
        <dbReference type="EMBL" id="OEJ77148.1"/>
    </source>
</evidence>
<dbReference type="InterPro" id="IPR036390">
    <property type="entry name" value="WH_DNA-bd_sf"/>
</dbReference>
<gene>
    <name evidence="1" type="ORF">BH720_00265</name>
</gene>
<comment type="caution">
    <text evidence="1">The sequence shown here is derived from an EMBL/GenBank/DDBJ whole genome shotgun (WGS) entry which is preliminary data.</text>
</comment>
<proteinExistence type="predicted"/>
<organism evidence="1">
    <name type="scientific">Desertifilum tharense IPPAS B-1220</name>
    <dbReference type="NCBI Taxonomy" id="1781255"/>
    <lineage>
        <taxon>Bacteria</taxon>
        <taxon>Bacillati</taxon>
        <taxon>Cyanobacteriota</taxon>
        <taxon>Cyanophyceae</taxon>
        <taxon>Desertifilales</taxon>
        <taxon>Desertifilaceae</taxon>
        <taxon>Desertifilum</taxon>
    </lineage>
</organism>
<protein>
    <recommendedName>
        <fullName evidence="2">Transcriptional regulator</fullName>
    </recommendedName>
</protein>
<reference evidence="1" key="1">
    <citation type="submission" date="2016-09" db="EMBL/GenBank/DDBJ databases">
        <title>Draft genome of thermotolerant cyanobacterium Desertifilum sp. strain IPPAS B-1220.</title>
        <authorList>
            <person name="Sinetova M.A."/>
            <person name="Bolakhan K."/>
            <person name="Zayadan B.K."/>
            <person name="Mironov K.S."/>
            <person name="Ustinova V."/>
            <person name="Kupriyanova E.V."/>
            <person name="Sidorov R.A."/>
            <person name="Skrypnik A.N."/>
            <person name="Gogoleva N.E."/>
            <person name="Gogolev Y.V."/>
            <person name="Los D.A."/>
        </authorList>
    </citation>
    <scope>NUCLEOTIDE SEQUENCE [LARGE SCALE GENOMIC DNA]</scope>
    <source>
        <strain evidence="1">IPPAS B-1220</strain>
    </source>
</reference>
<evidence type="ECO:0008006" key="2">
    <source>
        <dbReference type="Google" id="ProtNLM"/>
    </source>
</evidence>
<dbReference type="OrthoDB" id="524102at2"/>
<dbReference type="STRING" id="1781255.BH720_00265"/>
<dbReference type="AlphaFoldDB" id="A0A1E5QR57"/>